<dbReference type="RefSeq" id="WP_137327621.1">
    <property type="nucleotide sequence ID" value="NZ_CP040058.1"/>
</dbReference>
<keyword evidence="8" id="KW-1185">Reference proteome</keyword>
<dbReference type="Proteomes" id="UP000298653">
    <property type="component" value="Chromosome"/>
</dbReference>
<evidence type="ECO:0000259" key="5">
    <source>
        <dbReference type="PROSITE" id="PS51149"/>
    </source>
</evidence>
<reference evidence="7 8" key="1">
    <citation type="submission" date="2019-05" db="EMBL/GenBank/DDBJ databases">
        <title>Complete genome sequencing of Anaerostipes rhamnosivorans.</title>
        <authorList>
            <person name="Bui T.P.N."/>
            <person name="de Vos W.M."/>
        </authorList>
    </citation>
    <scope>NUCLEOTIDE SEQUENCE [LARGE SCALE GENOMIC DNA]</scope>
    <source>
        <strain evidence="7 8">1y2</strain>
    </source>
</reference>
<dbReference type="PANTHER" id="PTHR43641:SF2">
    <property type="entry name" value="DEHYDRATASE YBIW-RELATED"/>
    <property type="match status" value="1"/>
</dbReference>
<evidence type="ECO:0000313" key="8">
    <source>
        <dbReference type="Proteomes" id="UP000298653"/>
    </source>
</evidence>
<dbReference type="GO" id="GO:0005829">
    <property type="term" value="C:cytosol"/>
    <property type="evidence" value="ECO:0007669"/>
    <property type="project" value="TreeGrafter"/>
</dbReference>
<keyword evidence="7" id="KW-0670">Pyruvate</keyword>
<dbReference type="Gene3D" id="3.20.70.20">
    <property type="match status" value="2"/>
</dbReference>
<feature type="domain" description="Glycine radical" evidence="5">
    <location>
        <begin position="682"/>
        <end position="803"/>
    </location>
</feature>
<sequence>MSERIKALKQYIQELNDQGVRSTYLYQYVADSLRKTENEPVQIRRAKAFSDVLAKVRLEVLPYELIAGSMLGMCPVYGVQMTKEEQEQKSIQTIETYLKKKKSDENFDGSLKFEEGHAKSFEEDFTSKKSRWSLMSRVHHDASIEFRDLQDQISLMEKRYEGCGEIEPYEIGRELERAFKIPYNEEDKKLYSELPWFVGNHLNLNYEKALKKGLSKLREEILGRYESASDADSLEFYHAALISIEAVSTFIKRYADQLDQCSRKKSVDHKRRKELEAMASVCLKISEQPADSFCEAIQLTWMLHIIANIQGGSALSFGRLDQYLYPFYENDRKRNKITPDEAKELLGCLWVKVNEPKMRTVQSVTLGGITPDGTDAVNELTRLCLETARELSMPYPNVGLRVNRLNPGWIYEEALETVKAGCGQPMLLNDDIWIPNMMELGYTQQQANDYYNMGCVEIMVPGKQPNWGVTEAIAFPVLIEEVMRKWEAGTVKIHTFEDFMKAYLQELDAAIEADRQEAAEKSANMAGRCYDPFSSIFIDGCLESGKDMLQNGSECPVHWSVYAYGIGTAADSLCAVKKFVFEKGTVTLEQLNKALKADFAGYEMLRIMLDRQTPAYGNGIEEVDSIADMVLTHFSKAVLKLNKLSDRDKFVSTLFGYFFHIYHGEIAGATPNGRHKGEPFSDSMGPGQGKDAKGPTRLLNSVVRLDSQYVTGGYALNFKLNPSILNDPKGKQAVVSLLKTYIASGGPQIQVYTTNLEDIKDAQIHPEKHRDLIVRVGGYCEFFVNLDRVLQNEIINRTMYGEG</sequence>
<dbReference type="InterPro" id="IPR004184">
    <property type="entry name" value="PFL_dom"/>
</dbReference>
<keyword evidence="1 3" id="KW-0556">Organic radical</keyword>
<dbReference type="InterPro" id="IPR051215">
    <property type="entry name" value="GRE"/>
</dbReference>
<dbReference type="EMBL" id="CP040058">
    <property type="protein sequence ID" value="QCP34035.1"/>
    <property type="molecule type" value="Genomic_DNA"/>
</dbReference>
<gene>
    <name evidence="7" type="ORF">AR1Y2_0581</name>
</gene>
<accession>A0A4P8IBL6</accession>
<dbReference type="OrthoDB" id="9803969at2"/>
<dbReference type="PANTHER" id="PTHR43641">
    <property type="entry name" value="FORMATE ACETYLTRANSFERASE 3-RELATED"/>
    <property type="match status" value="1"/>
</dbReference>
<protein>
    <submittedName>
        <fullName evidence="7">Pyruvate formate-lyase</fullName>
        <ecNumber evidence="7">2.3.1.54</ecNumber>
    </submittedName>
</protein>
<evidence type="ECO:0000259" key="6">
    <source>
        <dbReference type="PROSITE" id="PS51554"/>
    </source>
</evidence>
<feature type="modified residue" description="Glycine radical" evidence="3">
    <location>
        <position position="778"/>
    </location>
</feature>
<keyword evidence="7" id="KW-0808">Transferase</keyword>
<dbReference type="AlphaFoldDB" id="A0A4P8IBL6"/>
<dbReference type="Pfam" id="PF02901">
    <property type="entry name" value="PFL-like"/>
    <property type="match status" value="1"/>
</dbReference>
<name>A0A4P8IBL6_9FIRM</name>
<evidence type="ECO:0000256" key="4">
    <source>
        <dbReference type="SAM" id="MobiDB-lite"/>
    </source>
</evidence>
<evidence type="ECO:0000313" key="7">
    <source>
        <dbReference type="EMBL" id="QCP34035.1"/>
    </source>
</evidence>
<dbReference type="KEGG" id="arf:AR1Y2_0581"/>
<dbReference type="PROSITE" id="PS51149">
    <property type="entry name" value="GLY_RADICAL_2"/>
    <property type="match status" value="1"/>
</dbReference>
<dbReference type="EC" id="2.3.1.54" evidence="7"/>
<keyword evidence="7" id="KW-0012">Acyltransferase</keyword>
<dbReference type="GO" id="GO:0016829">
    <property type="term" value="F:lyase activity"/>
    <property type="evidence" value="ECO:0007669"/>
    <property type="project" value="UniProtKB-KW"/>
</dbReference>
<keyword evidence="2 7" id="KW-0456">Lyase</keyword>
<feature type="region of interest" description="Disordered" evidence="4">
    <location>
        <begin position="672"/>
        <end position="695"/>
    </location>
</feature>
<dbReference type="GO" id="GO:0008861">
    <property type="term" value="F:formate C-acetyltransferase activity"/>
    <property type="evidence" value="ECO:0007669"/>
    <property type="project" value="UniProtKB-EC"/>
</dbReference>
<dbReference type="Pfam" id="PF01228">
    <property type="entry name" value="Gly_radical"/>
    <property type="match status" value="1"/>
</dbReference>
<evidence type="ECO:0000256" key="3">
    <source>
        <dbReference type="PROSITE-ProRule" id="PRU00493"/>
    </source>
</evidence>
<proteinExistence type="predicted"/>
<evidence type="ECO:0000256" key="2">
    <source>
        <dbReference type="ARBA" id="ARBA00023239"/>
    </source>
</evidence>
<organism evidence="7 8">
    <name type="scientific">Anaerostipes rhamnosivorans</name>
    <dbReference type="NCBI Taxonomy" id="1229621"/>
    <lineage>
        <taxon>Bacteria</taxon>
        <taxon>Bacillati</taxon>
        <taxon>Bacillota</taxon>
        <taxon>Clostridia</taxon>
        <taxon>Lachnospirales</taxon>
        <taxon>Lachnospiraceae</taxon>
        <taxon>Anaerostipes</taxon>
    </lineage>
</organism>
<evidence type="ECO:0000256" key="1">
    <source>
        <dbReference type="ARBA" id="ARBA00022818"/>
    </source>
</evidence>
<feature type="domain" description="PFL" evidence="6">
    <location>
        <begin position="3"/>
        <end position="675"/>
    </location>
</feature>
<dbReference type="InterPro" id="IPR001150">
    <property type="entry name" value="Gly_radical"/>
</dbReference>
<dbReference type="SUPFAM" id="SSF51998">
    <property type="entry name" value="PFL-like glycyl radical enzymes"/>
    <property type="match status" value="1"/>
</dbReference>
<dbReference type="PROSITE" id="PS51554">
    <property type="entry name" value="PFL"/>
    <property type="match status" value="1"/>
</dbReference>